<accession>A0A1P8UIK9</accession>
<dbReference type="Gene3D" id="3.20.20.70">
    <property type="entry name" value="Aldolase class I"/>
    <property type="match status" value="1"/>
</dbReference>
<organism evidence="3 4">
    <name type="scientific">Acidihalobacter ferrooxydans</name>
    <dbReference type="NCBI Taxonomy" id="1765967"/>
    <lineage>
        <taxon>Bacteria</taxon>
        <taxon>Pseudomonadati</taxon>
        <taxon>Pseudomonadota</taxon>
        <taxon>Gammaproteobacteria</taxon>
        <taxon>Chromatiales</taxon>
        <taxon>Ectothiorhodospiraceae</taxon>
        <taxon>Acidihalobacter</taxon>
    </lineage>
</organism>
<keyword evidence="1" id="KW-0732">Signal</keyword>
<proteinExistence type="predicted"/>
<evidence type="ECO:0000256" key="1">
    <source>
        <dbReference type="SAM" id="SignalP"/>
    </source>
</evidence>
<gene>
    <name evidence="3" type="ORF">BW247_11715</name>
</gene>
<dbReference type="InterPro" id="IPR004352">
    <property type="entry name" value="GH114_TIM-barrel"/>
</dbReference>
<feature type="domain" description="Glycoside-hydrolase family GH114 TIM-barrel" evidence="2">
    <location>
        <begin position="66"/>
        <end position="280"/>
    </location>
</feature>
<dbReference type="EMBL" id="CP019434">
    <property type="protein sequence ID" value="APZ43673.1"/>
    <property type="molecule type" value="Genomic_DNA"/>
</dbReference>
<dbReference type="SUPFAM" id="SSF51445">
    <property type="entry name" value="(Trans)glycosidases"/>
    <property type="match status" value="1"/>
</dbReference>
<dbReference type="Proteomes" id="UP000243807">
    <property type="component" value="Chromosome"/>
</dbReference>
<sequence length="294" mass="33081">MKSSASHFLKITVLGLATSMAAHAHAAATTDAAPAKILPSVALYYGNHPDMNRLQRFDWVVLQPQTVQAQQLERPDTKLFTYISLGEVDKGTAAYKTLPSQCRIGQNKAWGSVIVDQSDPLCRRFYLHRIVDPLLKKGYLNFFFDTLDSYELVYPAHEAQQRSDYRRGLIRLIRAIHRRDPNGAFILNRGWNMMRALKNDGVVAVAAESLYRGWNENTKNYVRVSHADNRYLLKMFRRTLNAGLVPISISYLPRTGPHAERLARRIGRHDVVPYVTNAMLTAYGVGGVVTVGAP</sequence>
<dbReference type="InterPro" id="IPR017853">
    <property type="entry name" value="GH"/>
</dbReference>
<evidence type="ECO:0000313" key="3">
    <source>
        <dbReference type="EMBL" id="APZ43673.1"/>
    </source>
</evidence>
<dbReference type="PANTHER" id="PTHR35882:SF2">
    <property type="entry name" value="PELA"/>
    <property type="match status" value="1"/>
</dbReference>
<feature type="signal peptide" evidence="1">
    <location>
        <begin position="1"/>
        <end position="26"/>
    </location>
</feature>
<dbReference type="STRING" id="1765967.BW247_11715"/>
<keyword evidence="4" id="KW-1185">Reference proteome</keyword>
<dbReference type="PANTHER" id="PTHR35882">
    <property type="entry name" value="PELA"/>
    <property type="match status" value="1"/>
</dbReference>
<evidence type="ECO:0000313" key="4">
    <source>
        <dbReference type="Proteomes" id="UP000243807"/>
    </source>
</evidence>
<reference evidence="3 4" key="1">
    <citation type="submission" date="2017-01" db="EMBL/GenBank/DDBJ databases">
        <title>Draft sequence of Acidihalobacter ferrooxidans strain DSM 14175 (strain V8).</title>
        <authorList>
            <person name="Khaleque H.N."/>
            <person name="Ramsay J.P."/>
            <person name="Murphy R.J.T."/>
            <person name="Kaksonen A.H."/>
            <person name="Boxall N.J."/>
            <person name="Watkin E.L.J."/>
        </authorList>
    </citation>
    <scope>NUCLEOTIDE SEQUENCE [LARGE SCALE GENOMIC DNA]</scope>
    <source>
        <strain evidence="3 4">V8</strain>
    </source>
</reference>
<feature type="chain" id="PRO_5013179312" description="Glycoside-hydrolase family GH114 TIM-barrel domain-containing protein" evidence="1">
    <location>
        <begin position="27"/>
        <end position="294"/>
    </location>
</feature>
<protein>
    <recommendedName>
        <fullName evidence="2">Glycoside-hydrolase family GH114 TIM-barrel domain-containing protein</fullName>
    </recommendedName>
</protein>
<dbReference type="Pfam" id="PF03537">
    <property type="entry name" value="Glyco_hydro_114"/>
    <property type="match status" value="1"/>
</dbReference>
<dbReference type="KEGG" id="afy:BW247_11715"/>
<evidence type="ECO:0000259" key="2">
    <source>
        <dbReference type="Pfam" id="PF03537"/>
    </source>
</evidence>
<name>A0A1P8UIK9_9GAMM</name>
<dbReference type="AlphaFoldDB" id="A0A1P8UIK9"/>
<dbReference type="InterPro" id="IPR013785">
    <property type="entry name" value="Aldolase_TIM"/>
</dbReference>